<keyword evidence="3" id="KW-1185">Reference proteome</keyword>
<dbReference type="AlphaFoldDB" id="A0A9Q1FX79"/>
<name>A0A9Q1FX79_SYNKA</name>
<evidence type="ECO:0000313" key="2">
    <source>
        <dbReference type="EMBL" id="KAJ8369267.1"/>
    </source>
</evidence>
<sequence length="224" mass="25051">MVEEVCRQEQAVSKPEAHSGRLQDKPYTRPVHLRAQTGTEVSSSYVGEQTDNHQHPASPVKREFVHESVKQPKACTSKPEAGQLGAARDWKLLADLEQKLCFPSEIATTNLRPDLVLWSTSLCTVYIIELTVPWEDAVGEAYEGKRLKYAELAAGAEQHGWKAKVCPVEIGCRGFVGMSTTRLLKDIGIRGQAQRLAIKSLFGAAERISQWLWIKKRDNTWAPK</sequence>
<dbReference type="OrthoDB" id="447743at2759"/>
<feature type="compositionally biased region" description="Polar residues" evidence="1">
    <location>
        <begin position="36"/>
        <end position="49"/>
    </location>
</feature>
<dbReference type="Proteomes" id="UP001152622">
    <property type="component" value="Chromosome 3"/>
</dbReference>
<evidence type="ECO:0000256" key="1">
    <source>
        <dbReference type="SAM" id="MobiDB-lite"/>
    </source>
</evidence>
<feature type="compositionally biased region" description="Basic and acidic residues" evidence="1">
    <location>
        <begin position="15"/>
        <end position="27"/>
    </location>
</feature>
<evidence type="ECO:0000313" key="3">
    <source>
        <dbReference type="Proteomes" id="UP001152622"/>
    </source>
</evidence>
<organism evidence="2 3">
    <name type="scientific">Synaphobranchus kaupii</name>
    <name type="common">Kaup's arrowtooth eel</name>
    <dbReference type="NCBI Taxonomy" id="118154"/>
    <lineage>
        <taxon>Eukaryota</taxon>
        <taxon>Metazoa</taxon>
        <taxon>Chordata</taxon>
        <taxon>Craniata</taxon>
        <taxon>Vertebrata</taxon>
        <taxon>Euteleostomi</taxon>
        <taxon>Actinopterygii</taxon>
        <taxon>Neopterygii</taxon>
        <taxon>Teleostei</taxon>
        <taxon>Anguilliformes</taxon>
        <taxon>Synaphobranchidae</taxon>
        <taxon>Synaphobranchus</taxon>
    </lineage>
</organism>
<reference evidence="2" key="1">
    <citation type="journal article" date="2023" name="Science">
        <title>Genome structures resolve the early diversification of teleost fishes.</title>
        <authorList>
            <person name="Parey E."/>
            <person name="Louis A."/>
            <person name="Montfort J."/>
            <person name="Bouchez O."/>
            <person name="Roques C."/>
            <person name="Iampietro C."/>
            <person name="Lluch J."/>
            <person name="Castinel A."/>
            <person name="Donnadieu C."/>
            <person name="Desvignes T."/>
            <person name="Floi Bucao C."/>
            <person name="Jouanno E."/>
            <person name="Wen M."/>
            <person name="Mejri S."/>
            <person name="Dirks R."/>
            <person name="Jansen H."/>
            <person name="Henkel C."/>
            <person name="Chen W.J."/>
            <person name="Zahm M."/>
            <person name="Cabau C."/>
            <person name="Klopp C."/>
            <person name="Thompson A.W."/>
            <person name="Robinson-Rechavi M."/>
            <person name="Braasch I."/>
            <person name="Lecointre G."/>
            <person name="Bobe J."/>
            <person name="Postlethwait J.H."/>
            <person name="Berthelot C."/>
            <person name="Roest Crollius H."/>
            <person name="Guiguen Y."/>
        </authorList>
    </citation>
    <scope>NUCLEOTIDE SEQUENCE</scope>
    <source>
        <strain evidence="2">WJC10195</strain>
    </source>
</reference>
<accession>A0A9Q1FX79</accession>
<comment type="caution">
    <text evidence="2">The sequence shown here is derived from an EMBL/GenBank/DDBJ whole genome shotgun (WGS) entry which is preliminary data.</text>
</comment>
<proteinExistence type="predicted"/>
<dbReference type="EMBL" id="JAINUF010000003">
    <property type="protein sequence ID" value="KAJ8369267.1"/>
    <property type="molecule type" value="Genomic_DNA"/>
</dbReference>
<feature type="region of interest" description="Disordered" evidence="1">
    <location>
        <begin position="1"/>
        <end position="58"/>
    </location>
</feature>
<protein>
    <submittedName>
        <fullName evidence="2">Uncharacterized protein</fullName>
    </submittedName>
</protein>
<gene>
    <name evidence="2" type="ORF">SKAU_G00092950</name>
</gene>